<feature type="domain" description="Kazal-like" evidence="10">
    <location>
        <begin position="452"/>
        <end position="509"/>
    </location>
</feature>
<feature type="compositionally biased region" description="Low complexity" evidence="8">
    <location>
        <begin position="984"/>
        <end position="995"/>
    </location>
</feature>
<feature type="transmembrane region" description="Helical" evidence="9">
    <location>
        <begin position="219"/>
        <end position="239"/>
    </location>
</feature>
<evidence type="ECO:0000256" key="5">
    <source>
        <dbReference type="ARBA" id="ARBA00022989"/>
    </source>
</evidence>
<dbReference type="InterPro" id="IPR002350">
    <property type="entry name" value="Kazal_dom"/>
</dbReference>
<comment type="similarity">
    <text evidence="2">Belongs to the organo anion transporter (TC 2.A.60) family.</text>
</comment>
<dbReference type="GO" id="GO:0016323">
    <property type="term" value="C:basolateral plasma membrane"/>
    <property type="evidence" value="ECO:0007669"/>
    <property type="project" value="TreeGrafter"/>
</dbReference>
<dbReference type="PROSITE" id="PS51465">
    <property type="entry name" value="KAZAL_2"/>
    <property type="match status" value="1"/>
</dbReference>
<feature type="transmembrane region" description="Helical" evidence="9">
    <location>
        <begin position="533"/>
        <end position="556"/>
    </location>
</feature>
<feature type="compositionally biased region" description="Basic and acidic residues" evidence="8">
    <location>
        <begin position="969"/>
        <end position="982"/>
    </location>
</feature>
<dbReference type="CDD" id="cd17336">
    <property type="entry name" value="MFS_SLCO_OATP"/>
    <property type="match status" value="1"/>
</dbReference>
<evidence type="ECO:0000256" key="7">
    <source>
        <dbReference type="ARBA" id="ARBA00023157"/>
    </source>
</evidence>
<dbReference type="InterPro" id="IPR004156">
    <property type="entry name" value="OATP"/>
</dbReference>
<keyword evidence="7" id="KW-1015">Disulfide bond</keyword>
<evidence type="ECO:0000256" key="2">
    <source>
        <dbReference type="ARBA" id="ARBA00009657"/>
    </source>
</evidence>
<evidence type="ECO:0000256" key="4">
    <source>
        <dbReference type="ARBA" id="ARBA00022692"/>
    </source>
</evidence>
<feature type="transmembrane region" description="Helical" evidence="9">
    <location>
        <begin position="619"/>
        <end position="641"/>
    </location>
</feature>
<feature type="transmembrane region" description="Helical" evidence="9">
    <location>
        <begin position="568"/>
        <end position="586"/>
    </location>
</feature>
<feature type="region of interest" description="Disordered" evidence="8">
    <location>
        <begin position="878"/>
        <end position="1001"/>
    </location>
</feature>
<gene>
    <name evidence="12" type="primary">LOC106748282</name>
</gene>
<dbReference type="PANTHER" id="PTHR11388">
    <property type="entry name" value="ORGANIC ANION TRANSPORTER"/>
    <property type="match status" value="1"/>
</dbReference>
<sequence length="1001" mass="110893">MTIRLQEVVRSDVEGGLSGPANPIPSQSIDCGCGLMQCPKLARFATRKLFVGLMCWVGVVQAASYVYFYVTGPTIARKFQINPYLMDWILVTADLTPFVLGLVVAYWGDRIHRTSWMGTLILLQSVAYFILIIPHLTHRVRVIEDTTNATYMSLYADDSSELCAAGTSKMIAKEDGTCYFTMVVLIIVLIISGMANVAYYALGISYLDDNTKKRDVTSFIGAIIAMRIMSIIFGYSLAWGCLRIDAENLNKVESYRDHIGAWWLGFPILSVLMVVPGLLLAWFPRRLPSEVVEQAAASLLDRSAVHNRAPHRTTNQKAGSPDFCPSFLRLITNKILMCNILAMAFCAMALLNFMTHEDIYLESRFHIARPTGMLLGFNDPLRSRLIINISKPVLIGLIVIISGLVLAKAKPSARFIIGYSFATVLLSIVIIILLIFDTCEKPPIVNMEPGSIGLSRYCNKNCGCSKDAVFRPVCEKLGKYTYYNPCYAGCTTIIYVDNEKIYSDCKCVEDRTGWSNDQATDGPCDSLRCQAAWMLFQFGTSVAYALIASTFVGDLLINVRSVYKQDKAISIGLWMAIVAIFVNVPGKILYEFASYQACQYWGKEKIICHLHDGEKLGNYLCYLTILLLSLCLVLKAVVCFFSKNLQLYDEVESEGKGNVEIQELIEQARTLDEPEEASVNNMEATVEPESTTSPETTLPEENPRKEDEDSEETAAFKYGPLGPGDRRSTVHPVKSDSQGTIQNLDSEDELDSSSDESRPDESKKQSSPRVAYTPLELDSDIESDLSSTGPRSRRRVSSKDYDQTCDIGDDNAPSKNSSVKRRFPNPDHYEDPRRARNGRNQNGYGDGSWKTTSFEFSTRGQESDVLELGNFNEVGIPIADPFPDGKGDSAAANTAHSKDVKSLIDQYEQNASQEAADEDQLSVKSSEDTRTRPENKIVSGIPLVAMVPGVTKQSFRRMSPSGSAGSPNLRDKNADRRSEKHTTPSPKSPAKGGKPTYCTDL</sequence>
<comment type="subcellular location">
    <subcellularLocation>
        <location evidence="1">Cell membrane</location>
        <topology evidence="1">Multi-pass membrane protein</topology>
    </subcellularLocation>
</comment>
<feature type="transmembrane region" description="Helical" evidence="9">
    <location>
        <begin position="385"/>
        <end position="407"/>
    </location>
</feature>
<feature type="transmembrane region" description="Helical" evidence="9">
    <location>
        <begin position="179"/>
        <end position="207"/>
    </location>
</feature>
<dbReference type="AlphaFoldDB" id="A0A6P3XW61"/>
<reference evidence="12" key="1">
    <citation type="submission" date="2025-08" db="UniProtKB">
        <authorList>
            <consortium name="RefSeq"/>
        </authorList>
    </citation>
    <scope>IDENTIFICATION</scope>
</reference>
<keyword evidence="4 9" id="KW-0812">Transmembrane</keyword>
<feature type="compositionally biased region" description="Basic and acidic residues" evidence="8">
    <location>
        <begin position="824"/>
        <end position="834"/>
    </location>
</feature>
<protein>
    <submittedName>
        <fullName evidence="12">Solute carrier organic anion transporter family member 1A5</fullName>
    </submittedName>
</protein>
<dbReference type="GO" id="GO:0043252">
    <property type="term" value="P:sodium-independent organic anion transport"/>
    <property type="evidence" value="ECO:0007669"/>
    <property type="project" value="TreeGrafter"/>
</dbReference>
<name>A0A6P3XW61_DINQU</name>
<feature type="transmembrane region" description="Helical" evidence="9">
    <location>
        <begin position="88"/>
        <end position="108"/>
    </location>
</feature>
<feature type="transmembrane region" description="Helical" evidence="9">
    <location>
        <begin position="49"/>
        <end position="68"/>
    </location>
</feature>
<dbReference type="InterPro" id="IPR036259">
    <property type="entry name" value="MFS_trans_sf"/>
</dbReference>
<feature type="compositionally biased region" description="Polar residues" evidence="8">
    <location>
        <begin position="838"/>
        <end position="860"/>
    </location>
</feature>
<dbReference type="Proteomes" id="UP000515204">
    <property type="component" value="Unplaced"/>
</dbReference>
<dbReference type="CTD" id="34662"/>
<keyword evidence="5 9" id="KW-1133">Transmembrane helix</keyword>
<proteinExistence type="inferred from homology"/>
<organism evidence="11 12">
    <name type="scientific">Dinoponera quadriceps</name>
    <name type="common">South American ant</name>
    <dbReference type="NCBI Taxonomy" id="609295"/>
    <lineage>
        <taxon>Eukaryota</taxon>
        <taxon>Metazoa</taxon>
        <taxon>Ecdysozoa</taxon>
        <taxon>Arthropoda</taxon>
        <taxon>Hexapoda</taxon>
        <taxon>Insecta</taxon>
        <taxon>Pterygota</taxon>
        <taxon>Neoptera</taxon>
        <taxon>Endopterygota</taxon>
        <taxon>Hymenoptera</taxon>
        <taxon>Apocrita</taxon>
        <taxon>Aculeata</taxon>
        <taxon>Formicoidea</taxon>
        <taxon>Formicidae</taxon>
        <taxon>Ponerinae</taxon>
        <taxon>Ponerini</taxon>
        <taxon>Dinoponera</taxon>
    </lineage>
</organism>
<feature type="transmembrane region" description="Helical" evidence="9">
    <location>
        <begin position="416"/>
        <end position="436"/>
    </location>
</feature>
<evidence type="ECO:0000313" key="12">
    <source>
        <dbReference type="RefSeq" id="XP_014482148.1"/>
    </source>
</evidence>
<feature type="compositionally biased region" description="Basic and acidic residues" evidence="8">
    <location>
        <begin position="755"/>
        <end position="764"/>
    </location>
</feature>
<feature type="compositionally biased region" description="Polar residues" evidence="8">
    <location>
        <begin position="735"/>
        <end position="744"/>
    </location>
</feature>
<accession>A0A6P3XW61</accession>
<evidence type="ECO:0000313" key="11">
    <source>
        <dbReference type="Proteomes" id="UP000515204"/>
    </source>
</evidence>
<dbReference type="GO" id="GO:0015347">
    <property type="term" value="F:sodium-independent organic anion transmembrane transporter activity"/>
    <property type="evidence" value="ECO:0007669"/>
    <property type="project" value="TreeGrafter"/>
</dbReference>
<feature type="transmembrane region" description="Helical" evidence="9">
    <location>
        <begin position="335"/>
        <end position="354"/>
    </location>
</feature>
<evidence type="ECO:0000256" key="6">
    <source>
        <dbReference type="ARBA" id="ARBA00023136"/>
    </source>
</evidence>
<keyword evidence="6 9" id="KW-0472">Membrane</keyword>
<feature type="compositionally biased region" description="Basic and acidic residues" evidence="8">
    <location>
        <begin position="925"/>
        <end position="935"/>
    </location>
</feature>
<feature type="transmembrane region" description="Helical" evidence="9">
    <location>
        <begin position="120"/>
        <end position="137"/>
    </location>
</feature>
<keyword evidence="3" id="KW-1003">Cell membrane</keyword>
<evidence type="ECO:0000256" key="3">
    <source>
        <dbReference type="ARBA" id="ARBA00022475"/>
    </source>
</evidence>
<feature type="region of interest" description="Disordered" evidence="8">
    <location>
        <begin position="669"/>
        <end position="861"/>
    </location>
</feature>
<dbReference type="GeneID" id="106748282"/>
<evidence type="ECO:0000256" key="9">
    <source>
        <dbReference type="SAM" id="Phobius"/>
    </source>
</evidence>
<evidence type="ECO:0000256" key="8">
    <source>
        <dbReference type="SAM" id="MobiDB-lite"/>
    </source>
</evidence>
<feature type="transmembrane region" description="Helical" evidence="9">
    <location>
        <begin position="259"/>
        <end position="283"/>
    </location>
</feature>
<keyword evidence="11" id="KW-1185">Reference proteome</keyword>
<feature type="compositionally biased region" description="Low complexity" evidence="8">
    <location>
        <begin position="685"/>
        <end position="700"/>
    </location>
</feature>
<evidence type="ECO:0000256" key="1">
    <source>
        <dbReference type="ARBA" id="ARBA00004651"/>
    </source>
</evidence>
<dbReference type="Pfam" id="PF03137">
    <property type="entry name" value="OATP"/>
    <property type="match status" value="1"/>
</dbReference>
<dbReference type="KEGG" id="dqu:106748282"/>
<dbReference type="Gene3D" id="1.20.1250.20">
    <property type="entry name" value="MFS general substrate transporter like domains"/>
    <property type="match status" value="1"/>
</dbReference>
<dbReference type="OrthoDB" id="5062115at2759"/>
<feature type="compositionally biased region" description="Acidic residues" evidence="8">
    <location>
        <begin position="745"/>
        <end position="754"/>
    </location>
</feature>
<dbReference type="SUPFAM" id="SSF103473">
    <property type="entry name" value="MFS general substrate transporter"/>
    <property type="match status" value="1"/>
</dbReference>
<dbReference type="RefSeq" id="XP_014482148.1">
    <property type="nucleotide sequence ID" value="XM_014626662.1"/>
</dbReference>
<evidence type="ECO:0000259" key="10">
    <source>
        <dbReference type="PROSITE" id="PS51465"/>
    </source>
</evidence>
<dbReference type="PANTHER" id="PTHR11388:SF158">
    <property type="entry name" value="ORGANIC ANION TRANSPORTING POLYPEPTIDE 33EB"/>
    <property type="match status" value="1"/>
</dbReference>